<dbReference type="Gene3D" id="1.25.10.20">
    <property type="entry name" value="Vitellinogen, superhelical"/>
    <property type="match status" value="1"/>
</dbReference>
<keyword evidence="3" id="KW-1185">Reference proteome</keyword>
<feature type="domain" description="Vitellogenin" evidence="1">
    <location>
        <begin position="102"/>
        <end position="564"/>
    </location>
</feature>
<comment type="caution">
    <text evidence="2">The sequence shown here is derived from an EMBL/GenBank/DDBJ whole genome shotgun (WGS) entry which is preliminary data.</text>
</comment>
<dbReference type="InterPro" id="IPR001747">
    <property type="entry name" value="Vitellogenin_N"/>
</dbReference>
<dbReference type="PANTHER" id="PTHR12697">
    <property type="entry name" value="PBS LYASE HEAT-LIKE PROTEIN"/>
    <property type="match status" value="1"/>
</dbReference>
<dbReference type="InterPro" id="IPR011030">
    <property type="entry name" value="Lipovitellin_superhlx_dom"/>
</dbReference>
<name>A0ABX1P5A6_9CYAN</name>
<protein>
    <recommendedName>
        <fullName evidence="1">Vitellogenin domain-containing protein</fullName>
    </recommendedName>
</protein>
<gene>
    <name evidence="2" type="ORF">DP116_06970</name>
</gene>
<dbReference type="EMBL" id="QMEB01000035">
    <property type="protein sequence ID" value="NMG19203.1"/>
    <property type="molecule type" value="Genomic_DNA"/>
</dbReference>
<dbReference type="PROSITE" id="PS51211">
    <property type="entry name" value="VITELLOGENIN"/>
    <property type="match status" value="1"/>
</dbReference>
<dbReference type="SUPFAM" id="SSF48431">
    <property type="entry name" value="Lipovitellin-phosvitin complex, superhelical domain"/>
    <property type="match status" value="1"/>
</dbReference>
<dbReference type="SMART" id="SM00638">
    <property type="entry name" value="LPD_N"/>
    <property type="match status" value="1"/>
</dbReference>
<dbReference type="RefSeq" id="WP_169154480.1">
    <property type="nucleotide sequence ID" value="NZ_CAWPJE010000407.1"/>
</dbReference>
<reference evidence="2 3" key="1">
    <citation type="submission" date="2018-06" db="EMBL/GenBank/DDBJ databases">
        <title>Comparative genomics of Brasilonema spp. strains.</title>
        <authorList>
            <person name="Alvarenga D.O."/>
            <person name="Fiore M.F."/>
            <person name="Varani A.M."/>
        </authorList>
    </citation>
    <scope>NUCLEOTIDE SEQUENCE [LARGE SCALE GENOMIC DNA]</scope>
    <source>
        <strain evidence="2 3">SPC951</strain>
    </source>
</reference>
<accession>A0ABX1P5A6</accession>
<proteinExistence type="predicted"/>
<dbReference type="Pfam" id="PF13646">
    <property type="entry name" value="HEAT_2"/>
    <property type="match status" value="1"/>
</dbReference>
<organism evidence="2 3">
    <name type="scientific">Brasilonema bromeliae SPC951</name>
    <dbReference type="NCBI Taxonomy" id="385972"/>
    <lineage>
        <taxon>Bacteria</taxon>
        <taxon>Bacillati</taxon>
        <taxon>Cyanobacteriota</taxon>
        <taxon>Cyanophyceae</taxon>
        <taxon>Nostocales</taxon>
        <taxon>Scytonemataceae</taxon>
        <taxon>Brasilonema</taxon>
        <taxon>Bromeliae group (in: Brasilonema)</taxon>
    </lineage>
</organism>
<evidence type="ECO:0000259" key="1">
    <source>
        <dbReference type="PROSITE" id="PS51211"/>
    </source>
</evidence>
<dbReference type="PANTHER" id="PTHR12697:SF5">
    <property type="entry name" value="DEOXYHYPUSINE HYDROXYLASE"/>
    <property type="match status" value="1"/>
</dbReference>
<evidence type="ECO:0000313" key="2">
    <source>
        <dbReference type="EMBL" id="NMG19203.1"/>
    </source>
</evidence>
<sequence>MSLTTKHHSTLNQKFFRPKSILALSGLLLTLAVPTTVVYGKQLSQLGTDLTSTILAKNNTLPVYQFAPGQRFTYKLDYTNSSNSDLRALFGDLKTSNRSEATSINGFVNTFETSVKGELVVTILEQKGSCFLISYTVNNPAVTLKANGQDVTDQAQLIQQDLKRQVFATVNSQGKIIAVRFDPTMSEVAQNFARTLLATTQFVTPDSSKTFANKWTSQEDDPNGHYIASYQTEAGKYQKNKLRYLQPPSSKKANNTQVPTTINSEGKLTGDFNSHGGYLVSLQGTELQKFIIAGKNVGQAKTTLNMAYTNQATLNPTELTTLRDTNTKREKVAPAIALSATPTEAEVEAKIQRQELGDTTLESLLADLEKAEASPDKNQNNTPLYLKFKALIYVYPESSATLGKRLAAANAKSLTMQMLAGALSVVGNTQAQSALVTATQAHQKDWLAMSILIPSLATVNSPTQESENVLRNLAFNSKEERTASTAQLALGAMARNLAENSPERANKIVEQFVQQLQTAKNDEQTRQYLLVLGNAGSKQALKAIAQLTSAPNPSVRAAAVTALRWIQDNQVDTLLTKALSSDSDDGVRLEATVALGFREMNKATFQVQKQAFLSDNAIKVRLAALKNVWEAHEGFPEVRQLVKQAAQNDVSKDVQEAAASIVKMYPQGYFDK</sequence>
<dbReference type="Proteomes" id="UP000718564">
    <property type="component" value="Unassembled WGS sequence"/>
</dbReference>
<evidence type="ECO:0000313" key="3">
    <source>
        <dbReference type="Proteomes" id="UP000718564"/>
    </source>
</evidence>